<evidence type="ECO:0000256" key="1">
    <source>
        <dbReference type="ARBA" id="ARBA00004123"/>
    </source>
</evidence>
<accession>A0ABD1B7F9</accession>
<comment type="caution">
    <text evidence="11">The sequence shown here is derived from an EMBL/GenBank/DDBJ whole genome shotgun (WGS) entry which is preliminary data.</text>
</comment>
<evidence type="ECO:0000259" key="8">
    <source>
        <dbReference type="Pfam" id="PF07887"/>
    </source>
</evidence>
<feature type="domain" description="Calmodulin binding protein-like N-terminal" evidence="8">
    <location>
        <begin position="85"/>
        <end position="225"/>
    </location>
</feature>
<reference evidence="11 12" key="1">
    <citation type="submission" date="2024-04" db="EMBL/GenBank/DDBJ databases">
        <title>Genome assembly C_amara_ONT_v2.</title>
        <authorList>
            <person name="Yant L."/>
            <person name="Moore C."/>
            <person name="Slenker M."/>
        </authorList>
    </citation>
    <scope>NUCLEOTIDE SEQUENCE [LARGE SCALE GENOMIC DNA]</scope>
    <source>
        <tissue evidence="11">Leaf</tissue>
    </source>
</reference>
<dbReference type="Proteomes" id="UP001558713">
    <property type="component" value="Unassembled WGS sequence"/>
</dbReference>
<keyword evidence="5" id="KW-0010">Activator</keyword>
<evidence type="ECO:0000259" key="10">
    <source>
        <dbReference type="Pfam" id="PF20452"/>
    </source>
</evidence>
<dbReference type="InterPro" id="IPR046829">
    <property type="entry name" value="Calmod_bind_C"/>
</dbReference>
<dbReference type="PANTHER" id="PTHR31713">
    <property type="entry name" value="OS02G0177800 PROTEIN"/>
    <property type="match status" value="1"/>
</dbReference>
<evidence type="ECO:0000313" key="12">
    <source>
        <dbReference type="Proteomes" id="UP001558713"/>
    </source>
</evidence>
<evidence type="ECO:0000256" key="3">
    <source>
        <dbReference type="ARBA" id="ARBA00023015"/>
    </source>
</evidence>
<dbReference type="InterPro" id="IPR012416">
    <property type="entry name" value="CBP60"/>
</dbReference>
<dbReference type="Pfam" id="PF20452">
    <property type="entry name" value="Calmod_bind_C"/>
    <property type="match status" value="1"/>
</dbReference>
<dbReference type="Pfam" id="PF20451">
    <property type="entry name" value="Calmod_bind_M"/>
    <property type="match status" value="1"/>
</dbReference>
<evidence type="ECO:0000256" key="4">
    <source>
        <dbReference type="ARBA" id="ARBA00023125"/>
    </source>
</evidence>
<evidence type="ECO:0000256" key="5">
    <source>
        <dbReference type="ARBA" id="ARBA00023159"/>
    </source>
</evidence>
<feature type="domain" description="Calmodulin binding protein central" evidence="9">
    <location>
        <begin position="239"/>
        <end position="303"/>
    </location>
</feature>
<comment type="subcellular location">
    <subcellularLocation>
        <location evidence="1">Nucleus</location>
    </subcellularLocation>
</comment>
<keyword evidence="6" id="KW-0804">Transcription</keyword>
<gene>
    <name evidence="11" type="ORF">V5N11_021326</name>
</gene>
<dbReference type="GO" id="GO:0005634">
    <property type="term" value="C:nucleus"/>
    <property type="evidence" value="ECO:0007669"/>
    <property type="project" value="UniProtKB-SubCell"/>
</dbReference>
<dbReference type="InterPro" id="IPR046831">
    <property type="entry name" value="Calmodulin_bind_N"/>
</dbReference>
<dbReference type="PANTHER" id="PTHR31713:SF43">
    <property type="entry name" value="CALMODULIN-BINDING PROTEIN 60 G"/>
    <property type="match status" value="1"/>
</dbReference>
<protein>
    <submittedName>
        <fullName evidence="11">Calmodulin-binding protein 60 G</fullName>
    </submittedName>
</protein>
<evidence type="ECO:0000256" key="2">
    <source>
        <dbReference type="ARBA" id="ARBA00007214"/>
    </source>
</evidence>
<evidence type="ECO:0000256" key="7">
    <source>
        <dbReference type="ARBA" id="ARBA00023242"/>
    </source>
</evidence>
<keyword evidence="12" id="KW-1185">Reference proteome</keyword>
<evidence type="ECO:0000256" key="6">
    <source>
        <dbReference type="ARBA" id="ARBA00023163"/>
    </source>
</evidence>
<name>A0ABD1B7F9_CARAN</name>
<dbReference type="EMBL" id="JBANAX010000362">
    <property type="protein sequence ID" value="KAL1212774.1"/>
    <property type="molecule type" value="Genomic_DNA"/>
</dbReference>
<proteinExistence type="inferred from homology"/>
<keyword evidence="7" id="KW-0539">Nucleus</keyword>
<evidence type="ECO:0000259" key="9">
    <source>
        <dbReference type="Pfam" id="PF20451"/>
    </source>
</evidence>
<dbReference type="InterPro" id="IPR046830">
    <property type="entry name" value="Calmod_bind_M"/>
</dbReference>
<evidence type="ECO:0000313" key="11">
    <source>
        <dbReference type="EMBL" id="KAL1212774.1"/>
    </source>
</evidence>
<organism evidence="11 12">
    <name type="scientific">Cardamine amara subsp. amara</name>
    <dbReference type="NCBI Taxonomy" id="228776"/>
    <lineage>
        <taxon>Eukaryota</taxon>
        <taxon>Viridiplantae</taxon>
        <taxon>Streptophyta</taxon>
        <taxon>Embryophyta</taxon>
        <taxon>Tracheophyta</taxon>
        <taxon>Spermatophyta</taxon>
        <taxon>Magnoliopsida</taxon>
        <taxon>eudicotyledons</taxon>
        <taxon>Gunneridae</taxon>
        <taxon>Pentapetalae</taxon>
        <taxon>rosids</taxon>
        <taxon>malvids</taxon>
        <taxon>Brassicales</taxon>
        <taxon>Brassicaceae</taxon>
        <taxon>Cardamineae</taxon>
        <taxon>Cardamine</taxon>
    </lineage>
</organism>
<comment type="similarity">
    <text evidence="2">Belongs to the plant ACBP60 protein family.</text>
</comment>
<keyword evidence="3" id="KW-0805">Transcription regulation</keyword>
<feature type="domain" description="Calmodulin binding protein C-terminal" evidence="10">
    <location>
        <begin position="309"/>
        <end position="369"/>
    </location>
</feature>
<dbReference type="GO" id="GO:0003677">
    <property type="term" value="F:DNA binding"/>
    <property type="evidence" value="ECO:0007669"/>
    <property type="project" value="UniProtKB-KW"/>
</dbReference>
<keyword evidence="4" id="KW-0238">DNA-binding</keyword>
<sequence length="561" mass="63397">MKIRNGPFHGAGGYSGLGARNLTFKKVVKQVMKDRSNNQFLVQMENMLRRIVQEELDRRLQPFISSLWGPMERSRSETPSSRPRYKLRFVNSPKLSIFTGAKIEADDDSPLVIELVDTTTNARAVSGQLSSSRVEIVPLNADFTEESWTAEIFKRNILKQREGKRPLLTGDLTVTLQNGVGVIAGDVAFSDNSSWTRSRKFRLGARLTGGGAVEARSQAFGCKDQRGESYQKHDPPYPGDEVWRLEKIAKDGVSAKRLGAQKIYTVKEFRRWYTIDPIGLYNIMGNAVSKRTWESIVSHAMRCVLAETECYIYNSNAYNGASLLFNSFYEMIKVSLSVGGPYQNVHELTNYQPFVDQLKLEAYQNVSQFRLVDARDFENHPQRSLQCPQNPGFGMSCPGTQHIDFQGASDPSGSSTSLCRTASSSTVHPEMLINLPTATFHIDKKFVENIRNSFKLSELDQVHGELQSVVTRGCIKNINDEEDENALAHHQHYDMYSNWSPGTSHWTQQAIESMFDVRIANMGSPRARWCKVKAALKLQEVLRHTTARNRRKACNKTCLPY</sequence>
<dbReference type="AlphaFoldDB" id="A0ABD1B7F9"/>
<dbReference type="Pfam" id="PF07887">
    <property type="entry name" value="Calmodulin_bind"/>
    <property type="match status" value="1"/>
</dbReference>